<evidence type="ECO:0000313" key="2">
    <source>
        <dbReference type="Proteomes" id="UP001492380"/>
    </source>
</evidence>
<comment type="caution">
    <text evidence="1">The sequence shown here is derived from an EMBL/GenBank/DDBJ whole genome shotgun (WGS) entry which is preliminary data.</text>
</comment>
<dbReference type="EMBL" id="JBBWRZ010000015">
    <property type="protein sequence ID" value="KAK8222640.1"/>
    <property type="molecule type" value="Genomic_DNA"/>
</dbReference>
<proteinExistence type="predicted"/>
<gene>
    <name evidence="1" type="ORF">HDK90DRAFT_515698</name>
</gene>
<organism evidence="1 2">
    <name type="scientific">Phyllosticta capitalensis</name>
    <dbReference type="NCBI Taxonomy" id="121624"/>
    <lineage>
        <taxon>Eukaryota</taxon>
        <taxon>Fungi</taxon>
        <taxon>Dikarya</taxon>
        <taxon>Ascomycota</taxon>
        <taxon>Pezizomycotina</taxon>
        <taxon>Dothideomycetes</taxon>
        <taxon>Dothideomycetes incertae sedis</taxon>
        <taxon>Botryosphaeriales</taxon>
        <taxon>Phyllostictaceae</taxon>
        <taxon>Phyllosticta</taxon>
    </lineage>
</organism>
<evidence type="ECO:0000313" key="1">
    <source>
        <dbReference type="EMBL" id="KAK8222640.1"/>
    </source>
</evidence>
<protein>
    <submittedName>
        <fullName evidence="1">Uncharacterized protein</fullName>
    </submittedName>
</protein>
<name>A0ABR1Y8I6_9PEZI</name>
<dbReference type="Proteomes" id="UP001492380">
    <property type="component" value="Unassembled WGS sequence"/>
</dbReference>
<accession>A0ABR1Y8I6</accession>
<sequence>MTAMHSPWQVSQLPREVQNRSTALNLKRFTKLEVLTLTPNLLSDTAFDFGSSCYADGGLVQRVLNRLPQSLKRLCIVPCCDAVEPALDLACIFQINGDLDAFVPNSESEQILFLAIPRLHLRQRRGVTRVVQILCKDAGYIEEDFGKLPVHGDSASTIRSKCTRLMSRYITIIQEKRESIAYP</sequence>
<keyword evidence="2" id="KW-1185">Reference proteome</keyword>
<reference evidence="1 2" key="1">
    <citation type="submission" date="2024-04" db="EMBL/GenBank/DDBJ databases">
        <title>Phyllosticta paracitricarpa is synonymous to the EU quarantine fungus P. citricarpa based on phylogenomic analyses.</title>
        <authorList>
            <consortium name="Lawrence Berkeley National Laboratory"/>
            <person name="Van Ingen-Buijs V.A."/>
            <person name="Van Westerhoven A.C."/>
            <person name="Haridas S."/>
            <person name="Skiadas P."/>
            <person name="Martin F."/>
            <person name="Groenewald J.Z."/>
            <person name="Crous P.W."/>
            <person name="Seidl M.F."/>
        </authorList>
    </citation>
    <scope>NUCLEOTIDE SEQUENCE [LARGE SCALE GENOMIC DNA]</scope>
    <source>
        <strain evidence="1 2">CBS 123374</strain>
    </source>
</reference>